<sequence>MKEHEKLLAARYWQGEAAARRVVGFRCRRDVGHGLLRPARTGGRAVMVCDACGFVQIGVPQSIVDVWRLVRDRAGD</sequence>
<dbReference type="EMBL" id="AP014936">
    <property type="protein sequence ID" value="BAU48356.1"/>
    <property type="molecule type" value="Genomic_DNA"/>
</dbReference>
<dbReference type="RefSeq" id="WP_096460877.1">
    <property type="nucleotide sequence ID" value="NZ_AP014936.1"/>
</dbReference>
<protein>
    <submittedName>
        <fullName evidence="1">Uncharacterized protein</fullName>
    </submittedName>
</protein>
<evidence type="ECO:0000313" key="1">
    <source>
        <dbReference type="EMBL" id="BAU48356.1"/>
    </source>
</evidence>
<keyword evidence="2" id="KW-1185">Reference proteome</keyword>
<dbReference type="Proteomes" id="UP000218899">
    <property type="component" value="Chromosome"/>
</dbReference>
<accession>A0A1B4V4A5</accession>
<dbReference type="KEGG" id="sva:SVA_1802"/>
<gene>
    <name evidence="1" type="ORF">SVA_1802</name>
</gene>
<reference evidence="1 2" key="1">
    <citation type="submission" date="2015-08" db="EMBL/GenBank/DDBJ databases">
        <title>Complete genome sequence of Sulfurifustis variabilis.</title>
        <authorList>
            <person name="Miura A."/>
            <person name="Kojima H."/>
            <person name="Fukui M."/>
        </authorList>
    </citation>
    <scope>NUCLEOTIDE SEQUENCE [LARGE SCALE GENOMIC DNA]</scope>
    <source>
        <strain evidence="2">skN76</strain>
    </source>
</reference>
<evidence type="ECO:0000313" key="2">
    <source>
        <dbReference type="Proteomes" id="UP000218899"/>
    </source>
</evidence>
<proteinExistence type="predicted"/>
<name>A0A1B4V4A5_9GAMM</name>
<dbReference type="AlphaFoldDB" id="A0A1B4V4A5"/>
<organism evidence="1 2">
    <name type="scientific">Sulfurifustis variabilis</name>
    <dbReference type="NCBI Taxonomy" id="1675686"/>
    <lineage>
        <taxon>Bacteria</taxon>
        <taxon>Pseudomonadati</taxon>
        <taxon>Pseudomonadota</taxon>
        <taxon>Gammaproteobacteria</taxon>
        <taxon>Acidiferrobacterales</taxon>
        <taxon>Acidiferrobacteraceae</taxon>
        <taxon>Sulfurifustis</taxon>
    </lineage>
</organism>